<evidence type="ECO:0000313" key="2">
    <source>
        <dbReference type="EMBL" id="MBU9714894.1"/>
    </source>
</evidence>
<feature type="transmembrane region" description="Helical" evidence="1">
    <location>
        <begin position="59"/>
        <end position="77"/>
    </location>
</feature>
<evidence type="ECO:0000256" key="1">
    <source>
        <dbReference type="SAM" id="Phobius"/>
    </source>
</evidence>
<keyword evidence="1" id="KW-0472">Membrane</keyword>
<organism evidence="2 3">
    <name type="scientific">Evansella tamaricis</name>
    <dbReference type="NCBI Taxonomy" id="2069301"/>
    <lineage>
        <taxon>Bacteria</taxon>
        <taxon>Bacillati</taxon>
        <taxon>Bacillota</taxon>
        <taxon>Bacilli</taxon>
        <taxon>Bacillales</taxon>
        <taxon>Bacillaceae</taxon>
        <taxon>Evansella</taxon>
    </lineage>
</organism>
<reference evidence="2 3" key="1">
    <citation type="submission" date="2021-06" db="EMBL/GenBank/DDBJ databases">
        <title>Bacillus sp. RD4P76, an endophyte from a halophyte.</title>
        <authorList>
            <person name="Sun J.-Q."/>
        </authorList>
    </citation>
    <scope>NUCLEOTIDE SEQUENCE [LARGE SCALE GENOMIC DNA]</scope>
    <source>
        <strain evidence="2 3">CGMCC 1.15917</strain>
    </source>
</reference>
<protein>
    <submittedName>
        <fullName evidence="2">Uncharacterized protein</fullName>
    </submittedName>
</protein>
<proteinExistence type="predicted"/>
<keyword evidence="1" id="KW-0812">Transmembrane</keyword>
<name>A0ABS6JNW2_9BACI</name>
<sequence length="152" mass="17127">MHIIASFEYSPFLEVTIKKLEEKEIKKENIIALPLDKRAETKHVQESIDLSAGKSRMDYAFIIGLILMLLGTIYGFQLTWGPVIWGLIGLVAGVAVGMTVEQFSNRHRRGKRKRLNQKTAEVFLAVKVPLEQKEMVEKILLENGALGIGHLN</sequence>
<keyword evidence="3" id="KW-1185">Reference proteome</keyword>
<evidence type="ECO:0000313" key="3">
    <source>
        <dbReference type="Proteomes" id="UP000784880"/>
    </source>
</evidence>
<dbReference type="Proteomes" id="UP000784880">
    <property type="component" value="Unassembled WGS sequence"/>
</dbReference>
<comment type="caution">
    <text evidence="2">The sequence shown here is derived from an EMBL/GenBank/DDBJ whole genome shotgun (WGS) entry which is preliminary data.</text>
</comment>
<gene>
    <name evidence="2" type="ORF">KS419_24420</name>
</gene>
<keyword evidence="1" id="KW-1133">Transmembrane helix</keyword>
<feature type="transmembrane region" description="Helical" evidence="1">
    <location>
        <begin position="83"/>
        <end position="104"/>
    </location>
</feature>
<dbReference type="EMBL" id="JAHQCS010000187">
    <property type="protein sequence ID" value="MBU9714894.1"/>
    <property type="molecule type" value="Genomic_DNA"/>
</dbReference>
<dbReference type="RefSeq" id="WP_217069719.1">
    <property type="nucleotide sequence ID" value="NZ_JAHQCS010000187.1"/>
</dbReference>
<accession>A0ABS6JNW2</accession>